<reference evidence="1" key="1">
    <citation type="journal article" date="2015" name="Nature">
        <title>Complex archaea that bridge the gap between prokaryotes and eukaryotes.</title>
        <authorList>
            <person name="Spang A."/>
            <person name="Saw J.H."/>
            <person name="Jorgensen S.L."/>
            <person name="Zaremba-Niedzwiedzka K."/>
            <person name="Martijn J."/>
            <person name="Lind A.E."/>
            <person name="van Eijk R."/>
            <person name="Schleper C."/>
            <person name="Guy L."/>
            <person name="Ettema T.J."/>
        </authorList>
    </citation>
    <scope>NUCLEOTIDE SEQUENCE</scope>
</reference>
<name>A0A0F9VA62_9ZZZZ</name>
<gene>
    <name evidence="1" type="ORF">LCGC14_0431260</name>
</gene>
<dbReference type="EMBL" id="LAZR01000403">
    <property type="protein sequence ID" value="KKN70431.1"/>
    <property type="molecule type" value="Genomic_DNA"/>
</dbReference>
<dbReference type="PROSITE" id="PS51257">
    <property type="entry name" value="PROKAR_LIPOPROTEIN"/>
    <property type="match status" value="1"/>
</dbReference>
<comment type="caution">
    <text evidence="1">The sequence shown here is derived from an EMBL/GenBank/DDBJ whole genome shotgun (WGS) entry which is preliminary data.</text>
</comment>
<sequence>MKTILILLTLLLVSCAPVLGYNRTFKDVYSYKIDEGFDIELIHARVLETGIRDIAIGTDLHSIITNQGATVQPLLDEIKWVKKKAHAKTIWVIDYNESTRMGYEPDGVYRYYRKWEYRLDAYRAIAKEIDYFIVVVGVMHYPAPSDITTYLLALNGIFREEDVKFGVYDGDGVRDNLNYELLAEEGIFIWSDIYIDSFSQSAYLRSPNGWGNLVTLFYMGPGSWQFNEPEDFQLGYDLMRENDFTGYNIILTWLYEGVMPDYYE</sequence>
<proteinExistence type="predicted"/>
<dbReference type="AlphaFoldDB" id="A0A0F9VA62"/>
<protein>
    <submittedName>
        <fullName evidence="1">Uncharacterized protein</fullName>
    </submittedName>
</protein>
<organism evidence="1">
    <name type="scientific">marine sediment metagenome</name>
    <dbReference type="NCBI Taxonomy" id="412755"/>
    <lineage>
        <taxon>unclassified sequences</taxon>
        <taxon>metagenomes</taxon>
        <taxon>ecological metagenomes</taxon>
    </lineage>
</organism>
<evidence type="ECO:0000313" key="1">
    <source>
        <dbReference type="EMBL" id="KKN70431.1"/>
    </source>
</evidence>
<accession>A0A0F9VA62</accession>